<gene>
    <name evidence="7" type="ORF">V5N11_035218</name>
</gene>
<evidence type="ECO:0000256" key="4">
    <source>
        <dbReference type="ARBA" id="ARBA00022741"/>
    </source>
</evidence>
<dbReference type="InterPro" id="IPR044571">
    <property type="entry name" value="P4KG1-8"/>
</dbReference>
<organism evidence="7 8">
    <name type="scientific">Cardamine amara subsp. amara</name>
    <dbReference type="NCBI Taxonomy" id="228776"/>
    <lineage>
        <taxon>Eukaryota</taxon>
        <taxon>Viridiplantae</taxon>
        <taxon>Streptophyta</taxon>
        <taxon>Embryophyta</taxon>
        <taxon>Tracheophyta</taxon>
        <taxon>Spermatophyta</taxon>
        <taxon>Magnoliopsida</taxon>
        <taxon>eudicotyledons</taxon>
        <taxon>Gunneridae</taxon>
        <taxon>Pentapetalae</taxon>
        <taxon>rosids</taxon>
        <taxon>malvids</taxon>
        <taxon>Brassicales</taxon>
        <taxon>Brassicaceae</taxon>
        <taxon>Cardamineae</taxon>
        <taxon>Cardamine</taxon>
    </lineage>
</organism>
<dbReference type="EMBL" id="JBANAX010000073">
    <property type="protein sequence ID" value="KAL1223495.1"/>
    <property type="molecule type" value="Genomic_DNA"/>
</dbReference>
<dbReference type="PANTHER" id="PTHR45800:SF30">
    <property type="entry name" value="1-PHOSPHATIDYLINOSITOL 4-KINASE"/>
    <property type="match status" value="1"/>
</dbReference>
<evidence type="ECO:0000313" key="7">
    <source>
        <dbReference type="EMBL" id="KAL1223495.1"/>
    </source>
</evidence>
<dbReference type="EC" id="2.7.1.67" evidence="2"/>
<keyword evidence="3" id="KW-0808">Transferase</keyword>
<keyword evidence="5" id="KW-0418">Kinase</keyword>
<evidence type="ECO:0000256" key="3">
    <source>
        <dbReference type="ARBA" id="ARBA00022679"/>
    </source>
</evidence>
<keyword evidence="4" id="KW-0547">Nucleotide-binding</keyword>
<comment type="caution">
    <text evidence="7">The sequence shown here is derived from an EMBL/GenBank/DDBJ whole genome shotgun (WGS) entry which is preliminary data.</text>
</comment>
<sequence length="102" mass="12132">MQKGLHRLTAIDHEECFSADCYLRRVWWTGMREANEAFTQEMVNYVDELDVDHNITFLKTCEWDVPSEITAHFKIFTLFLRKIVQFHLTANDMVVLLQNSHK</sequence>
<evidence type="ECO:0000313" key="8">
    <source>
        <dbReference type="Proteomes" id="UP001558713"/>
    </source>
</evidence>
<reference evidence="7 8" key="1">
    <citation type="submission" date="2024-04" db="EMBL/GenBank/DDBJ databases">
        <title>Genome assembly C_amara_ONT_v2.</title>
        <authorList>
            <person name="Yant L."/>
            <person name="Moore C."/>
            <person name="Slenker M."/>
        </authorList>
    </citation>
    <scope>NUCLEOTIDE SEQUENCE [LARGE SCALE GENOMIC DNA]</scope>
    <source>
        <tissue evidence="7">Leaf</tissue>
    </source>
</reference>
<evidence type="ECO:0000256" key="5">
    <source>
        <dbReference type="ARBA" id="ARBA00022777"/>
    </source>
</evidence>
<keyword evidence="8" id="KW-1185">Reference proteome</keyword>
<protein>
    <recommendedName>
        <fullName evidence="2">1-phosphatidylinositol 4-kinase</fullName>
        <ecNumber evidence="2">2.7.1.67</ecNumber>
    </recommendedName>
</protein>
<keyword evidence="6" id="KW-0067">ATP-binding</keyword>
<dbReference type="GO" id="GO:0005524">
    <property type="term" value="F:ATP binding"/>
    <property type="evidence" value="ECO:0007669"/>
    <property type="project" value="UniProtKB-KW"/>
</dbReference>
<evidence type="ECO:0000256" key="2">
    <source>
        <dbReference type="ARBA" id="ARBA00012169"/>
    </source>
</evidence>
<accession>A0ABD1C277</accession>
<proteinExistence type="inferred from homology"/>
<dbReference type="AlphaFoldDB" id="A0ABD1C277"/>
<dbReference type="Proteomes" id="UP001558713">
    <property type="component" value="Unassembled WGS sequence"/>
</dbReference>
<dbReference type="PANTHER" id="PTHR45800">
    <property type="entry name" value="PHOSPHATIDYLINOSITOL 4-KINASE GAMMA"/>
    <property type="match status" value="1"/>
</dbReference>
<dbReference type="GO" id="GO:0004430">
    <property type="term" value="F:1-phosphatidylinositol 4-kinase activity"/>
    <property type="evidence" value="ECO:0007669"/>
    <property type="project" value="UniProtKB-EC"/>
</dbReference>
<evidence type="ECO:0000256" key="6">
    <source>
        <dbReference type="ARBA" id="ARBA00022840"/>
    </source>
</evidence>
<name>A0ABD1C277_CARAN</name>
<evidence type="ECO:0000256" key="1">
    <source>
        <dbReference type="ARBA" id="ARBA00008941"/>
    </source>
</evidence>
<comment type="similarity">
    <text evidence="1">Belongs to the PI3/PI4-kinase family. Type II PI4K subfamily.</text>
</comment>